<feature type="transmembrane region" description="Helical" evidence="1">
    <location>
        <begin position="87"/>
        <end position="105"/>
    </location>
</feature>
<reference evidence="3" key="1">
    <citation type="submission" date="2023-07" db="EMBL/GenBank/DDBJ databases">
        <title>Fictibacillus sp. isolated from freshwater pond.</title>
        <authorList>
            <person name="Kirdat K."/>
            <person name="Bhat A."/>
            <person name="Mourya A."/>
            <person name="Yadav A."/>
        </authorList>
    </citation>
    <scope>NUCLEOTIDE SEQUENCE</scope>
    <source>
        <strain evidence="3">NE201</strain>
    </source>
</reference>
<dbReference type="Pfam" id="PF04892">
    <property type="entry name" value="VanZ"/>
    <property type="match status" value="1"/>
</dbReference>
<protein>
    <submittedName>
        <fullName evidence="3">VanZ family protein</fullName>
    </submittedName>
</protein>
<organism evidence="3 4">
    <name type="scientific">Fictibacillus fluitans</name>
    <dbReference type="NCBI Taxonomy" id="3058422"/>
    <lineage>
        <taxon>Bacteria</taxon>
        <taxon>Bacillati</taxon>
        <taxon>Bacillota</taxon>
        <taxon>Bacilli</taxon>
        <taxon>Bacillales</taxon>
        <taxon>Fictibacillaceae</taxon>
        <taxon>Fictibacillus</taxon>
    </lineage>
</organism>
<comment type="caution">
    <text evidence="3">The sequence shown here is derived from an EMBL/GenBank/DDBJ whole genome shotgun (WGS) entry which is preliminary data.</text>
</comment>
<evidence type="ECO:0000313" key="3">
    <source>
        <dbReference type="EMBL" id="MDN4523959.1"/>
    </source>
</evidence>
<keyword evidence="1" id="KW-1133">Transmembrane helix</keyword>
<evidence type="ECO:0000256" key="1">
    <source>
        <dbReference type="SAM" id="Phobius"/>
    </source>
</evidence>
<keyword evidence="1" id="KW-0812">Transmembrane</keyword>
<dbReference type="Proteomes" id="UP001172721">
    <property type="component" value="Unassembled WGS sequence"/>
</dbReference>
<dbReference type="NCBIfam" id="NF037970">
    <property type="entry name" value="vanZ_1"/>
    <property type="match status" value="1"/>
</dbReference>
<accession>A0ABT8HT70</accession>
<feature type="transmembrane region" description="Helical" evidence="1">
    <location>
        <begin position="59"/>
        <end position="80"/>
    </location>
</feature>
<gene>
    <name evidence="3" type="ORF">QYB97_05705</name>
</gene>
<dbReference type="EMBL" id="JAUHTR010000002">
    <property type="protein sequence ID" value="MDN4523959.1"/>
    <property type="molecule type" value="Genomic_DNA"/>
</dbReference>
<sequence length="143" mass="16568">MKIFKFLIVIAWTLFLGIHTFTDNLEALLGSRIIEFRLTSPDFSHFFSFSDITLIHPNFIFIKTGHFLGFAILDLLLFAWLGKHGRAVVLSFGFAVFTEVMQLYFGRDGRLYDLIIDTLGIISVYVLLMQFKARSHEIDVRRD</sequence>
<proteinExistence type="predicted"/>
<feature type="domain" description="VanZ-like" evidence="2">
    <location>
        <begin position="6"/>
        <end position="129"/>
    </location>
</feature>
<dbReference type="RefSeq" id="WP_301165015.1">
    <property type="nucleotide sequence ID" value="NZ_JAUHTR010000002.1"/>
</dbReference>
<name>A0ABT8HT70_9BACL</name>
<feature type="transmembrane region" description="Helical" evidence="1">
    <location>
        <begin position="111"/>
        <end position="128"/>
    </location>
</feature>
<evidence type="ECO:0000259" key="2">
    <source>
        <dbReference type="Pfam" id="PF04892"/>
    </source>
</evidence>
<keyword evidence="1" id="KW-0472">Membrane</keyword>
<dbReference type="InterPro" id="IPR006976">
    <property type="entry name" value="VanZ-like"/>
</dbReference>
<keyword evidence="4" id="KW-1185">Reference proteome</keyword>
<evidence type="ECO:0000313" key="4">
    <source>
        <dbReference type="Proteomes" id="UP001172721"/>
    </source>
</evidence>